<dbReference type="EMBL" id="CP137642">
    <property type="protein sequence ID" value="WOX56753.1"/>
    <property type="molecule type" value="Genomic_DNA"/>
</dbReference>
<reference evidence="1 2" key="1">
    <citation type="submission" date="2023-10" db="EMBL/GenBank/DDBJ databases">
        <title>The complete genome sequence of Methanoculleus receptaculi DSM 18860.</title>
        <authorList>
            <person name="Lai S.-J."/>
            <person name="You Y.-T."/>
            <person name="Chen S.-C."/>
        </authorList>
    </citation>
    <scope>NUCLEOTIDE SEQUENCE [LARGE SCALE GENOMIC DNA]</scope>
    <source>
        <strain evidence="1 2">DSM 18860</strain>
    </source>
</reference>
<dbReference type="Gene3D" id="3.90.550.10">
    <property type="entry name" value="Spore Coat Polysaccharide Biosynthesis Protein SpsA, Chain A"/>
    <property type="match status" value="1"/>
</dbReference>
<evidence type="ECO:0000313" key="2">
    <source>
        <dbReference type="Proteomes" id="UP001305652"/>
    </source>
</evidence>
<dbReference type="PANTHER" id="PTHR42866:SF1">
    <property type="entry name" value="SPORE COAT POLYSACCHARIDE BIOSYNTHESIS PROTEIN SPSF"/>
    <property type="match status" value="1"/>
</dbReference>
<dbReference type="Proteomes" id="UP001305652">
    <property type="component" value="Chromosome"/>
</dbReference>
<dbReference type="Pfam" id="PF02348">
    <property type="entry name" value="CTP_transf_3"/>
    <property type="match status" value="1"/>
</dbReference>
<name>A0AAX4FS49_9EURY</name>
<dbReference type="KEGG" id="mrc:R6Y96_05350"/>
<dbReference type="AlphaFoldDB" id="A0AAX4FS49"/>
<proteinExistence type="predicted"/>
<sequence length="243" mass="28334">MRVVAVVQARMGSTRLPGKVMKDLLGKPVLTRDVNRIRRAKCIDEVVIATTTRQEDDLIASLCEEEGWHCFRGSENDLLDRYYQAARAFEANVVVRITSDCPMIDPEIIDKVIEVFLDLREKVDYVSNTLPPRTFPRGLDVEVMTFAALERAWREDNNPALREHVTPYIYRNPGKFRLHRVANDVDLSHHRWTLDTPEDLEFIQTVYEHFGNDHFTWMDALRYLEQHPEIVKINSDIKQKAIE</sequence>
<dbReference type="CDD" id="cd02518">
    <property type="entry name" value="GT2_SpsF"/>
    <property type="match status" value="1"/>
</dbReference>
<organism evidence="1 2">
    <name type="scientific">Methanoculleus receptaculi</name>
    <dbReference type="NCBI Taxonomy" id="394967"/>
    <lineage>
        <taxon>Archaea</taxon>
        <taxon>Methanobacteriati</taxon>
        <taxon>Methanobacteriota</taxon>
        <taxon>Stenosarchaea group</taxon>
        <taxon>Methanomicrobia</taxon>
        <taxon>Methanomicrobiales</taxon>
        <taxon>Methanomicrobiaceae</taxon>
        <taxon>Methanoculleus</taxon>
    </lineage>
</organism>
<gene>
    <name evidence="1" type="ORF">R6Y96_05350</name>
</gene>
<dbReference type="SUPFAM" id="SSF53448">
    <property type="entry name" value="Nucleotide-diphospho-sugar transferases"/>
    <property type="match status" value="1"/>
</dbReference>
<evidence type="ECO:0000313" key="1">
    <source>
        <dbReference type="EMBL" id="WOX56753.1"/>
    </source>
</evidence>
<dbReference type="GeneID" id="85732561"/>
<dbReference type="InterPro" id="IPR029044">
    <property type="entry name" value="Nucleotide-diphossugar_trans"/>
</dbReference>
<dbReference type="InterPro" id="IPR003329">
    <property type="entry name" value="Cytidylyl_trans"/>
</dbReference>
<dbReference type="GO" id="GO:0005829">
    <property type="term" value="C:cytosol"/>
    <property type="evidence" value="ECO:0007669"/>
    <property type="project" value="TreeGrafter"/>
</dbReference>
<dbReference type="RefSeq" id="WP_318620155.1">
    <property type="nucleotide sequence ID" value="NZ_CP137642.1"/>
</dbReference>
<dbReference type="PANTHER" id="PTHR42866">
    <property type="entry name" value="3-DEOXY-MANNO-OCTULOSONATE CYTIDYLYLTRANSFERASE"/>
    <property type="match status" value="1"/>
</dbReference>
<keyword evidence="2" id="KW-1185">Reference proteome</keyword>
<accession>A0AAX4FS49</accession>
<protein>
    <submittedName>
        <fullName evidence="1">Glycosyltransferase family protein</fullName>
    </submittedName>
</protein>